<dbReference type="InterPro" id="IPR001509">
    <property type="entry name" value="Epimerase_deHydtase"/>
</dbReference>
<accession>A0ABV9NM63</accession>
<organism evidence="3 4">
    <name type="scientific">Coralloluteibacterium thermophilum</name>
    <dbReference type="NCBI Taxonomy" id="2707049"/>
    <lineage>
        <taxon>Bacteria</taxon>
        <taxon>Pseudomonadati</taxon>
        <taxon>Pseudomonadota</taxon>
        <taxon>Gammaproteobacteria</taxon>
        <taxon>Lysobacterales</taxon>
        <taxon>Lysobacteraceae</taxon>
        <taxon>Coralloluteibacterium</taxon>
    </lineage>
</organism>
<dbReference type="InterPro" id="IPR006311">
    <property type="entry name" value="TAT_signal"/>
</dbReference>
<name>A0ABV9NM63_9GAMM</name>
<dbReference type="PANTHER" id="PTHR43245:SF13">
    <property type="entry name" value="UDP-D-APIOSE_UDP-D-XYLOSE SYNTHASE 2"/>
    <property type="match status" value="1"/>
</dbReference>
<feature type="domain" description="NAD-dependent epimerase/dehydratase" evidence="2">
    <location>
        <begin position="183"/>
        <end position="260"/>
    </location>
</feature>
<evidence type="ECO:0000313" key="3">
    <source>
        <dbReference type="EMBL" id="MFC4728920.1"/>
    </source>
</evidence>
<protein>
    <submittedName>
        <fullName evidence="3">NAD-dependent epimerase/dehydratase family protein</fullName>
    </submittedName>
</protein>
<dbReference type="PANTHER" id="PTHR43245">
    <property type="entry name" value="BIFUNCTIONAL POLYMYXIN RESISTANCE PROTEIN ARNA"/>
    <property type="match status" value="1"/>
</dbReference>
<sequence>MSTSRRDLFRLGAFAAAATVLPAFAAAPAPAVPRAARPLRILILGGTGFTGPFQVAYALARGHRVTLFNRGSRPSPEWPGEVEQLHGDRNTGDLAALEGREWDVCIDNPTTLPFWVRDAGRVLAGRVGHYLFISTISVYADGSRPGIDEDAPLAQYRGADAMAETQESLRADVGNLYGPLKARSEAEARHQFGERVTIVRPGYIVGPRDETDRFTYWPKRIAEGGEVLVPGDGRDPVQMIDGRDLGEWMIRLAEAGTTGTFNAVGPDYRLSTDAMVHGIHAVTGGPVRFTHVPAAFLAEQGVRFGADLPVWFPQEHEFGGYGQVSNARALAAGLSFRPFATTVADLLAWYRGLPSERQAELRAGMPREREAELLRAWHARAG</sequence>
<dbReference type="Proteomes" id="UP001595892">
    <property type="component" value="Unassembled WGS sequence"/>
</dbReference>
<dbReference type="EMBL" id="JBHSGG010000033">
    <property type="protein sequence ID" value="MFC4728920.1"/>
    <property type="molecule type" value="Genomic_DNA"/>
</dbReference>
<dbReference type="RefSeq" id="WP_377004987.1">
    <property type="nucleotide sequence ID" value="NZ_JBHSGG010000033.1"/>
</dbReference>
<dbReference type="SUPFAM" id="SSF51735">
    <property type="entry name" value="NAD(P)-binding Rossmann-fold domains"/>
    <property type="match status" value="1"/>
</dbReference>
<feature type="chain" id="PRO_5046517278" evidence="1">
    <location>
        <begin position="26"/>
        <end position="382"/>
    </location>
</feature>
<gene>
    <name evidence="3" type="ORF">ACFO3Q_12160</name>
</gene>
<reference evidence="4" key="1">
    <citation type="journal article" date="2019" name="Int. J. Syst. Evol. Microbiol.">
        <title>The Global Catalogue of Microorganisms (GCM) 10K type strain sequencing project: providing services to taxonomists for standard genome sequencing and annotation.</title>
        <authorList>
            <consortium name="The Broad Institute Genomics Platform"/>
            <consortium name="The Broad Institute Genome Sequencing Center for Infectious Disease"/>
            <person name="Wu L."/>
            <person name="Ma J."/>
        </authorList>
    </citation>
    <scope>NUCLEOTIDE SEQUENCE [LARGE SCALE GENOMIC DNA]</scope>
    <source>
        <strain evidence="4">CGMCC 1.13574</strain>
    </source>
</reference>
<proteinExistence type="predicted"/>
<evidence type="ECO:0000256" key="1">
    <source>
        <dbReference type="SAM" id="SignalP"/>
    </source>
</evidence>
<keyword evidence="4" id="KW-1185">Reference proteome</keyword>
<dbReference type="InterPro" id="IPR050177">
    <property type="entry name" value="Lipid_A_modif_metabolic_enz"/>
</dbReference>
<keyword evidence="1" id="KW-0732">Signal</keyword>
<evidence type="ECO:0000259" key="2">
    <source>
        <dbReference type="Pfam" id="PF01370"/>
    </source>
</evidence>
<feature type="signal peptide" evidence="1">
    <location>
        <begin position="1"/>
        <end position="25"/>
    </location>
</feature>
<comment type="caution">
    <text evidence="3">The sequence shown here is derived from an EMBL/GenBank/DDBJ whole genome shotgun (WGS) entry which is preliminary data.</text>
</comment>
<dbReference type="Gene3D" id="3.40.50.720">
    <property type="entry name" value="NAD(P)-binding Rossmann-like Domain"/>
    <property type="match status" value="1"/>
</dbReference>
<dbReference type="InterPro" id="IPR036291">
    <property type="entry name" value="NAD(P)-bd_dom_sf"/>
</dbReference>
<dbReference type="Pfam" id="PF01370">
    <property type="entry name" value="Epimerase"/>
    <property type="match status" value="1"/>
</dbReference>
<dbReference type="PROSITE" id="PS51318">
    <property type="entry name" value="TAT"/>
    <property type="match status" value="1"/>
</dbReference>
<evidence type="ECO:0000313" key="4">
    <source>
        <dbReference type="Proteomes" id="UP001595892"/>
    </source>
</evidence>